<evidence type="ECO:0000256" key="7">
    <source>
        <dbReference type="SAM" id="Phobius"/>
    </source>
</evidence>
<comment type="subcellular location">
    <subcellularLocation>
        <location evidence="1">Membrane</location>
    </subcellularLocation>
</comment>
<keyword evidence="5 7" id="KW-0472">Membrane</keyword>
<accession>A0A9W3BNP0</accession>
<dbReference type="AlphaFoldDB" id="A0A9W3BNP0"/>
<evidence type="ECO:0000256" key="3">
    <source>
        <dbReference type="ARBA" id="ARBA00022692"/>
    </source>
</evidence>
<dbReference type="PANTHER" id="PTHR14948:SF25">
    <property type="entry name" value="DUF4190 DOMAIN-CONTAINING PROTEIN"/>
    <property type="match status" value="1"/>
</dbReference>
<dbReference type="Pfam" id="PF04505">
    <property type="entry name" value="CD225"/>
    <property type="match status" value="1"/>
</dbReference>
<dbReference type="InterPro" id="IPR051423">
    <property type="entry name" value="CD225/Dispanin"/>
</dbReference>
<keyword evidence="3 7" id="KW-0812">Transmembrane</keyword>
<dbReference type="GeneID" id="106051721"/>
<protein>
    <submittedName>
        <fullName evidence="9">Uncharacterized protein LOC106051721</fullName>
    </submittedName>
</protein>
<proteinExistence type="inferred from homology"/>
<dbReference type="PANTHER" id="PTHR14948">
    <property type="entry name" value="NG5"/>
    <property type="match status" value="1"/>
</dbReference>
<evidence type="ECO:0000256" key="2">
    <source>
        <dbReference type="ARBA" id="ARBA00006843"/>
    </source>
</evidence>
<evidence type="ECO:0000256" key="5">
    <source>
        <dbReference type="ARBA" id="ARBA00023136"/>
    </source>
</evidence>
<evidence type="ECO:0000256" key="1">
    <source>
        <dbReference type="ARBA" id="ARBA00004370"/>
    </source>
</evidence>
<feature type="transmembrane region" description="Helical" evidence="7">
    <location>
        <begin position="115"/>
        <end position="137"/>
    </location>
</feature>
<name>A0A9W3BNP0_BIOGL</name>
<evidence type="ECO:0000313" key="8">
    <source>
        <dbReference type="Proteomes" id="UP001165740"/>
    </source>
</evidence>
<sequence>MKDNSLPPPYDEVVAGDFQNTNPGRLQTVQRNVEHGQAYPLTQPGYPHPPTGYTSTPMLNPNPPQGCPQAGYPPPAEYNQQSQTGAQQSVQNINNIIITDPPHYRHVNFTSFKDYLPAAILVAVVCFCCPTSFIAVLRANDARSAMSRGDEPAAIQYSRSARCMIIVSAVGIVITFSLIAIVIGIVVTVRDGRFIQVHITSRLYRL</sequence>
<feature type="region of interest" description="Disordered" evidence="6">
    <location>
        <begin position="1"/>
        <end position="23"/>
    </location>
</feature>
<dbReference type="OrthoDB" id="10351355at2759"/>
<evidence type="ECO:0000256" key="6">
    <source>
        <dbReference type="SAM" id="MobiDB-lite"/>
    </source>
</evidence>
<feature type="compositionally biased region" description="Pro residues" evidence="6">
    <location>
        <begin position="1"/>
        <end position="10"/>
    </location>
</feature>
<organism evidence="8 9">
    <name type="scientific">Biomphalaria glabrata</name>
    <name type="common">Bloodfluke planorb</name>
    <name type="synonym">Freshwater snail</name>
    <dbReference type="NCBI Taxonomy" id="6526"/>
    <lineage>
        <taxon>Eukaryota</taxon>
        <taxon>Metazoa</taxon>
        <taxon>Spiralia</taxon>
        <taxon>Lophotrochozoa</taxon>
        <taxon>Mollusca</taxon>
        <taxon>Gastropoda</taxon>
        <taxon>Heterobranchia</taxon>
        <taxon>Euthyneura</taxon>
        <taxon>Panpulmonata</taxon>
        <taxon>Hygrophila</taxon>
        <taxon>Lymnaeoidea</taxon>
        <taxon>Planorbidae</taxon>
        <taxon>Biomphalaria</taxon>
    </lineage>
</organism>
<dbReference type="Proteomes" id="UP001165740">
    <property type="component" value="Chromosome 10"/>
</dbReference>
<keyword evidence="4 7" id="KW-1133">Transmembrane helix</keyword>
<keyword evidence="8" id="KW-1185">Reference proteome</keyword>
<dbReference type="GO" id="GO:0016020">
    <property type="term" value="C:membrane"/>
    <property type="evidence" value="ECO:0007669"/>
    <property type="project" value="UniProtKB-SubCell"/>
</dbReference>
<dbReference type="RefSeq" id="XP_055901036.1">
    <property type="nucleotide sequence ID" value="XM_056045061.1"/>
</dbReference>
<dbReference type="InterPro" id="IPR007593">
    <property type="entry name" value="CD225/Dispanin_fam"/>
</dbReference>
<feature type="compositionally biased region" description="Pro residues" evidence="6">
    <location>
        <begin position="60"/>
        <end position="76"/>
    </location>
</feature>
<reference evidence="9" key="1">
    <citation type="submission" date="2025-08" db="UniProtKB">
        <authorList>
            <consortium name="RefSeq"/>
        </authorList>
    </citation>
    <scope>IDENTIFICATION</scope>
</reference>
<comment type="similarity">
    <text evidence="2">Belongs to the CD225/Dispanin family.</text>
</comment>
<feature type="region of interest" description="Disordered" evidence="6">
    <location>
        <begin position="38"/>
        <end position="85"/>
    </location>
</feature>
<evidence type="ECO:0000256" key="4">
    <source>
        <dbReference type="ARBA" id="ARBA00022989"/>
    </source>
</evidence>
<evidence type="ECO:0000313" key="9">
    <source>
        <dbReference type="RefSeq" id="XP_055901036.1"/>
    </source>
</evidence>
<gene>
    <name evidence="9" type="primary">LOC106051721</name>
</gene>
<feature type="transmembrane region" description="Helical" evidence="7">
    <location>
        <begin position="165"/>
        <end position="187"/>
    </location>
</feature>